<reference evidence="3" key="1">
    <citation type="journal article" date="2019" name="Int. J. Syst. Evol. Microbiol.">
        <title>The Global Catalogue of Microorganisms (GCM) 10K type strain sequencing project: providing services to taxonomists for standard genome sequencing and annotation.</title>
        <authorList>
            <consortium name="The Broad Institute Genomics Platform"/>
            <consortium name="The Broad Institute Genome Sequencing Center for Infectious Disease"/>
            <person name="Wu L."/>
            <person name="Ma J."/>
        </authorList>
    </citation>
    <scope>NUCLEOTIDE SEQUENCE [LARGE SCALE GENOMIC DNA]</scope>
    <source>
        <strain evidence="3">CCUG 56331</strain>
    </source>
</reference>
<protein>
    <submittedName>
        <fullName evidence="2">Pro-sigmaK processing inhibitor BofA family protein</fullName>
    </submittedName>
</protein>
<evidence type="ECO:0000313" key="2">
    <source>
        <dbReference type="EMBL" id="MFC5542732.1"/>
    </source>
</evidence>
<organism evidence="2 3">
    <name type="scientific">Ureibacillus suwonensis</name>
    <dbReference type="NCBI Taxonomy" id="313007"/>
    <lineage>
        <taxon>Bacteria</taxon>
        <taxon>Bacillati</taxon>
        <taxon>Bacillota</taxon>
        <taxon>Bacilli</taxon>
        <taxon>Bacillales</taxon>
        <taxon>Caryophanaceae</taxon>
        <taxon>Ureibacillus</taxon>
    </lineage>
</organism>
<sequence>MGTYFGLGAICVLLMILLLMGKKIGYGLIIEKLTVFWFRLACSFTFLYIAHITLDGFDIIIPVNFFSALTITILGLPGVLCIAVLTLLQ</sequence>
<accession>A0ABW0RFE1</accession>
<keyword evidence="1" id="KW-0812">Transmembrane</keyword>
<feature type="transmembrane region" description="Helical" evidence="1">
    <location>
        <begin position="66"/>
        <end position="88"/>
    </location>
</feature>
<dbReference type="Pfam" id="PF07441">
    <property type="entry name" value="BofA"/>
    <property type="match status" value="1"/>
</dbReference>
<dbReference type="InterPro" id="IPR010001">
    <property type="entry name" value="BofA"/>
</dbReference>
<keyword evidence="3" id="KW-1185">Reference proteome</keyword>
<dbReference type="Proteomes" id="UP001595978">
    <property type="component" value="Unassembled WGS sequence"/>
</dbReference>
<proteinExistence type="predicted"/>
<gene>
    <name evidence="2" type="ORF">ACFPOH_13560</name>
</gene>
<keyword evidence="1" id="KW-0472">Membrane</keyword>
<feature type="transmembrane region" description="Helical" evidence="1">
    <location>
        <begin position="36"/>
        <end position="54"/>
    </location>
</feature>
<feature type="transmembrane region" description="Helical" evidence="1">
    <location>
        <begin position="6"/>
        <end position="24"/>
    </location>
</feature>
<dbReference type="RefSeq" id="WP_342470717.1">
    <property type="nucleotide sequence ID" value="NZ_JBHSNQ010000178.1"/>
</dbReference>
<keyword evidence="1" id="KW-1133">Transmembrane helix</keyword>
<dbReference type="EMBL" id="JBHSNQ010000178">
    <property type="protein sequence ID" value="MFC5542732.1"/>
    <property type="molecule type" value="Genomic_DNA"/>
</dbReference>
<comment type="caution">
    <text evidence="2">The sequence shown here is derived from an EMBL/GenBank/DDBJ whole genome shotgun (WGS) entry which is preliminary data.</text>
</comment>
<name>A0ABW0RFE1_9BACL</name>
<evidence type="ECO:0000256" key="1">
    <source>
        <dbReference type="SAM" id="Phobius"/>
    </source>
</evidence>
<evidence type="ECO:0000313" key="3">
    <source>
        <dbReference type="Proteomes" id="UP001595978"/>
    </source>
</evidence>